<evidence type="ECO:0000259" key="1">
    <source>
        <dbReference type="Pfam" id="PF13280"/>
    </source>
</evidence>
<dbReference type="RefSeq" id="WP_186870551.1">
    <property type="nucleotide sequence ID" value="NZ_JACOOL010000010.1"/>
</dbReference>
<protein>
    <recommendedName>
        <fullName evidence="1">WYL domain-containing protein</fullName>
    </recommendedName>
</protein>
<dbReference type="PROSITE" id="PS52050">
    <property type="entry name" value="WYL"/>
    <property type="match status" value="1"/>
</dbReference>
<evidence type="ECO:0000313" key="3">
    <source>
        <dbReference type="Proteomes" id="UP000637359"/>
    </source>
</evidence>
<gene>
    <name evidence="2" type="ORF">H8S33_13610</name>
</gene>
<dbReference type="AlphaFoldDB" id="A0A923L7E7"/>
<accession>A0A923L7E7</accession>
<sequence>MKRLFLRSMENKEKIIIFYIDRHNNVSKRFIRVLSMNQDYMLAYCYWRKKIRTFKLDNILSTGAISNHVGA</sequence>
<organism evidence="2 3">
    <name type="scientific">Ornithinibacillus hominis</name>
    <dbReference type="NCBI Taxonomy" id="2763055"/>
    <lineage>
        <taxon>Bacteria</taxon>
        <taxon>Bacillati</taxon>
        <taxon>Bacillota</taxon>
        <taxon>Bacilli</taxon>
        <taxon>Bacillales</taxon>
        <taxon>Bacillaceae</taxon>
        <taxon>Ornithinibacillus</taxon>
    </lineage>
</organism>
<feature type="domain" description="WYL" evidence="1">
    <location>
        <begin position="9"/>
        <end position="61"/>
    </location>
</feature>
<keyword evidence="3" id="KW-1185">Reference proteome</keyword>
<evidence type="ECO:0000313" key="2">
    <source>
        <dbReference type="EMBL" id="MBC5637843.1"/>
    </source>
</evidence>
<dbReference type="Pfam" id="PF13280">
    <property type="entry name" value="WYL"/>
    <property type="match status" value="1"/>
</dbReference>
<comment type="caution">
    <text evidence="2">The sequence shown here is derived from an EMBL/GenBank/DDBJ whole genome shotgun (WGS) entry which is preliminary data.</text>
</comment>
<reference evidence="2" key="1">
    <citation type="submission" date="2020-08" db="EMBL/GenBank/DDBJ databases">
        <title>Genome public.</title>
        <authorList>
            <person name="Liu C."/>
            <person name="Sun Q."/>
        </authorList>
    </citation>
    <scope>NUCLEOTIDE SEQUENCE</scope>
    <source>
        <strain evidence="2">BX22</strain>
    </source>
</reference>
<name>A0A923L7E7_9BACI</name>
<dbReference type="InterPro" id="IPR026881">
    <property type="entry name" value="WYL_dom"/>
</dbReference>
<dbReference type="Proteomes" id="UP000637359">
    <property type="component" value="Unassembled WGS sequence"/>
</dbReference>
<dbReference type="EMBL" id="JACOOL010000010">
    <property type="protein sequence ID" value="MBC5637843.1"/>
    <property type="molecule type" value="Genomic_DNA"/>
</dbReference>
<proteinExistence type="predicted"/>